<organism evidence="2 3">
    <name type="scientific">candidate division WOR-1 bacterium RIFOXYB2_FULL_36_35</name>
    <dbReference type="NCBI Taxonomy" id="1802578"/>
    <lineage>
        <taxon>Bacteria</taxon>
        <taxon>Bacillati</taxon>
        <taxon>Saganbacteria</taxon>
    </lineage>
</organism>
<dbReference type="Pfam" id="PF09912">
    <property type="entry name" value="DUF2141"/>
    <property type="match status" value="1"/>
</dbReference>
<name>A0A1F4RZG5_UNCSA</name>
<dbReference type="EMBL" id="MEUA01000050">
    <property type="protein sequence ID" value="OGC13576.1"/>
    <property type="molecule type" value="Genomic_DNA"/>
</dbReference>
<accession>A0A1F4RZG5</accession>
<evidence type="ECO:0000256" key="1">
    <source>
        <dbReference type="SAM" id="SignalP"/>
    </source>
</evidence>
<protein>
    <recommendedName>
        <fullName evidence="4">DUF2141 domain-containing protein</fullName>
    </recommendedName>
</protein>
<comment type="caution">
    <text evidence="2">The sequence shown here is derived from an EMBL/GenBank/DDBJ whole genome shotgun (WGS) entry which is preliminary data.</text>
</comment>
<sequence length="143" mass="15765">MKKLLISLVLIVFITCTAFAKTGKITLYIDGFRSDKGVVKIGLFSSKEGFPDQPQKAFKSLISQINNRKSEAIFADIPFGTYAIGILHDENLNNKMDTKFFGIPQEGFGASNDAKGLFGPPSFNDAKFVLDSTNCNLNIKVQY</sequence>
<proteinExistence type="predicted"/>
<feature type="signal peptide" evidence="1">
    <location>
        <begin position="1"/>
        <end position="20"/>
    </location>
</feature>
<evidence type="ECO:0008006" key="4">
    <source>
        <dbReference type="Google" id="ProtNLM"/>
    </source>
</evidence>
<keyword evidence="1" id="KW-0732">Signal</keyword>
<evidence type="ECO:0000313" key="3">
    <source>
        <dbReference type="Proteomes" id="UP000177905"/>
    </source>
</evidence>
<reference evidence="2 3" key="1">
    <citation type="journal article" date="2016" name="Nat. Commun.">
        <title>Thousands of microbial genomes shed light on interconnected biogeochemical processes in an aquifer system.</title>
        <authorList>
            <person name="Anantharaman K."/>
            <person name="Brown C.T."/>
            <person name="Hug L.A."/>
            <person name="Sharon I."/>
            <person name="Castelle C.J."/>
            <person name="Probst A.J."/>
            <person name="Thomas B.C."/>
            <person name="Singh A."/>
            <person name="Wilkins M.J."/>
            <person name="Karaoz U."/>
            <person name="Brodie E.L."/>
            <person name="Williams K.H."/>
            <person name="Hubbard S.S."/>
            <person name="Banfield J.F."/>
        </authorList>
    </citation>
    <scope>NUCLEOTIDE SEQUENCE [LARGE SCALE GENOMIC DNA]</scope>
</reference>
<dbReference type="InterPro" id="IPR018673">
    <property type="entry name" value="DUF2141"/>
</dbReference>
<gene>
    <name evidence="2" type="ORF">A2290_08080</name>
</gene>
<feature type="chain" id="PRO_5009514362" description="DUF2141 domain-containing protein" evidence="1">
    <location>
        <begin position="21"/>
        <end position="143"/>
    </location>
</feature>
<evidence type="ECO:0000313" key="2">
    <source>
        <dbReference type="EMBL" id="OGC13576.1"/>
    </source>
</evidence>
<dbReference type="Proteomes" id="UP000177905">
    <property type="component" value="Unassembled WGS sequence"/>
</dbReference>
<dbReference type="AlphaFoldDB" id="A0A1F4RZG5"/>